<evidence type="ECO:0000313" key="1">
    <source>
        <dbReference type="EMBL" id="MDI9242260.1"/>
    </source>
</evidence>
<accession>A0AAP4EZT5</accession>
<organism evidence="1 2">
    <name type="scientific">Fusibacillus kribbianus</name>
    <dbReference type="NCBI Taxonomy" id="3044208"/>
    <lineage>
        <taxon>Bacteria</taxon>
        <taxon>Bacillati</taxon>
        <taxon>Bacillota</taxon>
        <taxon>Clostridia</taxon>
        <taxon>Lachnospirales</taxon>
        <taxon>Lachnospiraceae</taxon>
        <taxon>Fusibacillus</taxon>
    </lineage>
</organism>
<protein>
    <recommendedName>
        <fullName evidence="3">Uracil-DNA glycosylase-like domain-containing protein</fullName>
    </recommendedName>
</protein>
<dbReference type="Proteomes" id="UP001300383">
    <property type="component" value="Unassembled WGS sequence"/>
</dbReference>
<gene>
    <name evidence="1" type="ORF">QJ036_07225</name>
</gene>
<evidence type="ECO:0000313" key="2">
    <source>
        <dbReference type="Proteomes" id="UP001300383"/>
    </source>
</evidence>
<dbReference type="EMBL" id="JASGBQ010000010">
    <property type="protein sequence ID" value="MDI9242260.1"/>
    <property type="molecule type" value="Genomic_DNA"/>
</dbReference>
<dbReference type="AlphaFoldDB" id="A0AAP4EZT5"/>
<sequence length="239" mass="28092">MNTFKNWEDKAIQAKTLKELFGYWKRAHETEENFGETLPKNPKDGKYPGDKEEYKNNFCWDGVTSINGRVCQEKIDPKVDVLFILKEANTDGKLNKSDKAFWFNDPDSGSSKRRDTYANRLKMILEKFSKEKSEEEIEKIPFGYMNLNKRGGFGSTDSKQLKNYVNKYKYFIKRQIELHDPQIVVFCGCFDGIADQLFNIESKWNGNFVYGNIGDKNVRLYYVYHPSCSRFKNSFEYLK</sequence>
<reference evidence="1 2" key="1">
    <citation type="submission" date="2023-05" db="EMBL/GenBank/DDBJ databases">
        <title>[ruminococcus] sp. nov., isolated from a pig farm feces dump.</title>
        <authorList>
            <person name="Chang Y.-H."/>
        </authorList>
    </citation>
    <scope>NUCLEOTIDE SEQUENCE [LARGE SCALE GENOMIC DNA]</scope>
    <source>
        <strain evidence="1 2">YH-rum2234</strain>
    </source>
</reference>
<evidence type="ECO:0008006" key="3">
    <source>
        <dbReference type="Google" id="ProtNLM"/>
    </source>
</evidence>
<name>A0AAP4EZT5_9FIRM</name>
<proteinExistence type="predicted"/>
<dbReference type="RefSeq" id="WP_283230709.1">
    <property type="nucleotide sequence ID" value="NZ_JASGBQ010000010.1"/>
</dbReference>
<keyword evidence="2" id="KW-1185">Reference proteome</keyword>
<comment type="caution">
    <text evidence="1">The sequence shown here is derived from an EMBL/GenBank/DDBJ whole genome shotgun (WGS) entry which is preliminary data.</text>
</comment>